<dbReference type="InterPro" id="IPR015414">
    <property type="entry name" value="TMEM64"/>
</dbReference>
<dbReference type="EMBL" id="RHJS01000002">
    <property type="protein sequence ID" value="RRK32105.1"/>
    <property type="molecule type" value="Genomic_DNA"/>
</dbReference>
<evidence type="ECO:0000256" key="2">
    <source>
        <dbReference type="ARBA" id="ARBA00022475"/>
    </source>
</evidence>
<comment type="similarity">
    <text evidence="6">Belongs to the TVP38/TMEM64 family.</text>
</comment>
<name>A0A3R8LYQ4_9FIRM</name>
<feature type="transmembrane region" description="Helical" evidence="6">
    <location>
        <begin position="43"/>
        <end position="61"/>
    </location>
</feature>
<feature type="domain" description="VTT" evidence="7">
    <location>
        <begin position="73"/>
        <end position="188"/>
    </location>
</feature>
<dbReference type="Pfam" id="PF09335">
    <property type="entry name" value="VTT_dom"/>
    <property type="match status" value="1"/>
</dbReference>
<comment type="caution">
    <text evidence="6">Lacks conserved residue(s) required for the propagation of feature annotation.</text>
</comment>
<dbReference type="AlphaFoldDB" id="A0A3R8LYQ4"/>
<evidence type="ECO:0000313" key="9">
    <source>
        <dbReference type="Proteomes" id="UP000274920"/>
    </source>
</evidence>
<evidence type="ECO:0000313" key="8">
    <source>
        <dbReference type="EMBL" id="RRK32105.1"/>
    </source>
</evidence>
<evidence type="ECO:0000256" key="3">
    <source>
        <dbReference type="ARBA" id="ARBA00022692"/>
    </source>
</evidence>
<dbReference type="Proteomes" id="UP000274920">
    <property type="component" value="Unassembled WGS sequence"/>
</dbReference>
<keyword evidence="3 6" id="KW-0812">Transmembrane</keyword>
<comment type="caution">
    <text evidence="8">The sequence shown here is derived from an EMBL/GenBank/DDBJ whole genome shotgun (WGS) entry which is preliminary data.</text>
</comment>
<dbReference type="InterPro" id="IPR032816">
    <property type="entry name" value="VTT_dom"/>
</dbReference>
<accession>A0A3R8LYQ4</accession>
<keyword evidence="5 6" id="KW-0472">Membrane</keyword>
<feature type="transmembrane region" description="Helical" evidence="6">
    <location>
        <begin position="133"/>
        <end position="151"/>
    </location>
</feature>
<dbReference type="PANTHER" id="PTHR12677">
    <property type="entry name" value="GOLGI APPARATUS MEMBRANE PROTEIN TVP38-RELATED"/>
    <property type="match status" value="1"/>
</dbReference>
<evidence type="ECO:0000256" key="5">
    <source>
        <dbReference type="ARBA" id="ARBA00023136"/>
    </source>
</evidence>
<dbReference type="PANTHER" id="PTHR12677:SF49">
    <property type="entry name" value="TVP38_TMEM64 FAMILY MEMBRANE PROTEIN"/>
    <property type="match status" value="1"/>
</dbReference>
<feature type="transmembrane region" description="Helical" evidence="6">
    <location>
        <begin position="68"/>
        <end position="88"/>
    </location>
</feature>
<reference evidence="8" key="1">
    <citation type="submission" date="2018-10" db="EMBL/GenBank/DDBJ databases">
        <title>Schaedlerella arabinophila gen. nov. sp. nov., isolated from the mouse intestinal tract and comparative analysis with the genome of the closely related altered Schaedler flora strain ASF502.</title>
        <authorList>
            <person name="Miyake S."/>
            <person name="Soh M."/>
            <person name="Seedorf H."/>
        </authorList>
    </citation>
    <scope>NUCLEOTIDE SEQUENCE [LARGE SCALE GENOMIC DNA]</scope>
    <source>
        <strain evidence="8">DSM 106076</strain>
    </source>
</reference>
<evidence type="ECO:0000256" key="6">
    <source>
        <dbReference type="RuleBase" id="RU366058"/>
    </source>
</evidence>
<protein>
    <recommendedName>
        <fullName evidence="6">TVP38/TMEM64 family membrane protein</fullName>
    </recommendedName>
</protein>
<evidence type="ECO:0000256" key="4">
    <source>
        <dbReference type="ARBA" id="ARBA00022989"/>
    </source>
</evidence>
<comment type="subcellular location">
    <subcellularLocation>
        <location evidence="1 6">Cell membrane</location>
        <topology evidence="1 6">Multi-pass membrane protein</topology>
    </subcellularLocation>
</comment>
<organism evidence="8 9">
    <name type="scientific">Schaedlerella arabinosiphila</name>
    <dbReference type="NCBI Taxonomy" id="2044587"/>
    <lineage>
        <taxon>Bacteria</taxon>
        <taxon>Bacillati</taxon>
        <taxon>Bacillota</taxon>
        <taxon>Clostridia</taxon>
        <taxon>Lachnospirales</taxon>
        <taxon>Lachnospiraceae</taxon>
        <taxon>Schaedlerella</taxon>
    </lineage>
</organism>
<keyword evidence="9" id="KW-1185">Reference proteome</keyword>
<dbReference type="RefSeq" id="WP_016294845.1">
    <property type="nucleotide sequence ID" value="NZ_RHJS01000002.1"/>
</dbReference>
<keyword evidence="2 6" id="KW-1003">Cell membrane</keyword>
<dbReference type="GO" id="GO:0005886">
    <property type="term" value="C:plasma membrane"/>
    <property type="evidence" value="ECO:0007669"/>
    <property type="project" value="UniProtKB-SubCell"/>
</dbReference>
<feature type="transmembrane region" description="Helical" evidence="6">
    <location>
        <begin position="171"/>
        <end position="193"/>
    </location>
</feature>
<evidence type="ECO:0000259" key="7">
    <source>
        <dbReference type="Pfam" id="PF09335"/>
    </source>
</evidence>
<gene>
    <name evidence="8" type="ORF">EBB54_12520</name>
</gene>
<evidence type="ECO:0000256" key="1">
    <source>
        <dbReference type="ARBA" id="ARBA00004651"/>
    </source>
</evidence>
<proteinExistence type="inferred from homology"/>
<keyword evidence="4 6" id="KW-1133">Transmembrane helix</keyword>
<sequence>MIIKQIEQWKKWMTALLLLLCLALCAVLFKAYLDGKFDSVETLQSYISGFGLLAPVVLVAIQALQVVIPVLPGFLGCIVGAVMFGWLGGFWCNYIGISVGSILAFLIARKFGKEIVGRMFPGKRYERWAEWAAKSKSYTAVLFLGMVLPLFPDDFFCYFTGITKMTARKFAAIIVLGKPWCILAYSIFFAAVAV</sequence>